<dbReference type="AlphaFoldDB" id="A0A7C8PNJ0"/>
<name>A0A7C8PNJ0_ORBOL</name>
<reference evidence="2 3" key="1">
    <citation type="submission" date="2019-06" db="EMBL/GenBank/DDBJ databases">
        <authorList>
            <person name="Palmer J.M."/>
        </authorList>
    </citation>
    <scope>NUCLEOTIDE SEQUENCE [LARGE SCALE GENOMIC DNA]</scope>
    <source>
        <strain evidence="2 3">TWF788</strain>
    </source>
</reference>
<sequence>MSKLAIPFTSTSAKHLTNYNYDPGRVDPDSRPIVVFSALSHPTRHHRNPRSLSSKPTLTRLHFPIRQPLKTPPHHHPNHPSQPPKWSPPTPPLTITLKSHTTTLYLLLPASTPLTTLTTTLFETLTTSSPHLPLTPPTSVSSLKLGLPKDTIPVTFQPLDESSLRGKPTLTSLGIKDGTILAFEVVNDDYEGEWDGDFTVVWASDEEDQSQSQSQG</sequence>
<evidence type="ECO:0000256" key="1">
    <source>
        <dbReference type="SAM" id="MobiDB-lite"/>
    </source>
</evidence>
<dbReference type="EMBL" id="JAABOE010000049">
    <property type="protein sequence ID" value="KAF3176198.1"/>
    <property type="molecule type" value="Genomic_DNA"/>
</dbReference>
<evidence type="ECO:0000313" key="3">
    <source>
        <dbReference type="Proteomes" id="UP000479691"/>
    </source>
</evidence>
<organism evidence="2 3">
    <name type="scientific">Orbilia oligospora</name>
    <name type="common">Nematode-trapping fungus</name>
    <name type="synonym">Arthrobotrys oligospora</name>
    <dbReference type="NCBI Taxonomy" id="2813651"/>
    <lineage>
        <taxon>Eukaryota</taxon>
        <taxon>Fungi</taxon>
        <taxon>Dikarya</taxon>
        <taxon>Ascomycota</taxon>
        <taxon>Pezizomycotina</taxon>
        <taxon>Orbiliomycetes</taxon>
        <taxon>Orbiliales</taxon>
        <taxon>Orbiliaceae</taxon>
        <taxon>Orbilia</taxon>
    </lineage>
</organism>
<proteinExistence type="predicted"/>
<dbReference type="Proteomes" id="UP000479691">
    <property type="component" value="Unassembled WGS sequence"/>
</dbReference>
<comment type="caution">
    <text evidence="2">The sequence shown here is derived from an EMBL/GenBank/DDBJ whole genome shotgun (WGS) entry which is preliminary data.</text>
</comment>
<evidence type="ECO:0000313" key="2">
    <source>
        <dbReference type="EMBL" id="KAF3176198.1"/>
    </source>
</evidence>
<protein>
    <submittedName>
        <fullName evidence="2">Uncharacterized protein</fullName>
    </submittedName>
</protein>
<feature type="region of interest" description="Disordered" evidence="1">
    <location>
        <begin position="67"/>
        <end position="93"/>
    </location>
</feature>
<gene>
    <name evidence="2" type="ORF">TWF788_008078</name>
</gene>
<accession>A0A7C8PNJ0</accession>
<feature type="compositionally biased region" description="Pro residues" evidence="1">
    <location>
        <begin position="80"/>
        <end position="92"/>
    </location>
</feature>